<keyword evidence="3" id="KW-1185">Reference proteome</keyword>
<organism evidence="2 3">
    <name type="scientific">Oceanirhabdus seepicola</name>
    <dbReference type="NCBI Taxonomy" id="2828781"/>
    <lineage>
        <taxon>Bacteria</taxon>
        <taxon>Bacillati</taxon>
        <taxon>Bacillota</taxon>
        <taxon>Clostridia</taxon>
        <taxon>Eubacteriales</taxon>
        <taxon>Clostridiaceae</taxon>
        <taxon>Oceanirhabdus</taxon>
    </lineage>
</organism>
<gene>
    <name evidence="2" type="ORF">KDK92_05155</name>
</gene>
<dbReference type="Proteomes" id="UP001056429">
    <property type="component" value="Unassembled WGS sequence"/>
</dbReference>
<dbReference type="InterPro" id="IPR004360">
    <property type="entry name" value="Glyas_Fos-R_dOase_dom"/>
</dbReference>
<dbReference type="PROSITE" id="PS51819">
    <property type="entry name" value="VOC"/>
    <property type="match status" value="1"/>
</dbReference>
<comment type="caution">
    <text evidence="2">The sequence shown here is derived from an EMBL/GenBank/DDBJ whole genome shotgun (WGS) entry which is preliminary data.</text>
</comment>
<protein>
    <submittedName>
        <fullName evidence="2">VOC family protein</fullName>
    </submittedName>
</protein>
<name>A0A9J6NX82_9CLOT</name>
<evidence type="ECO:0000313" key="3">
    <source>
        <dbReference type="Proteomes" id="UP001056429"/>
    </source>
</evidence>
<dbReference type="Gene3D" id="3.10.180.10">
    <property type="entry name" value="2,3-Dihydroxybiphenyl 1,2-Dioxygenase, domain 1"/>
    <property type="match status" value="1"/>
</dbReference>
<feature type="domain" description="VOC" evidence="1">
    <location>
        <begin position="1"/>
        <end position="120"/>
    </location>
</feature>
<dbReference type="Pfam" id="PF00903">
    <property type="entry name" value="Glyoxalase"/>
    <property type="match status" value="1"/>
</dbReference>
<dbReference type="AlphaFoldDB" id="A0A9J6NX82"/>
<dbReference type="SUPFAM" id="SSF54593">
    <property type="entry name" value="Glyoxalase/Bleomycin resistance protein/Dihydroxybiphenyl dioxygenase"/>
    <property type="match status" value="1"/>
</dbReference>
<proteinExistence type="predicted"/>
<reference evidence="2" key="1">
    <citation type="journal article" date="2021" name="mSystems">
        <title>Bacteria and Archaea Synergistically Convert Glycine Betaine to Biogenic Methane in the Formosa Cold Seep of the South China Sea.</title>
        <authorList>
            <person name="Li L."/>
            <person name="Zhang W."/>
            <person name="Zhang S."/>
            <person name="Song L."/>
            <person name="Sun Q."/>
            <person name="Zhang H."/>
            <person name="Xiang H."/>
            <person name="Dong X."/>
        </authorList>
    </citation>
    <scope>NUCLEOTIDE SEQUENCE</scope>
    <source>
        <strain evidence="2">ZWT</strain>
    </source>
</reference>
<evidence type="ECO:0000313" key="2">
    <source>
        <dbReference type="EMBL" id="MCM1989119.1"/>
    </source>
</evidence>
<evidence type="ECO:0000259" key="1">
    <source>
        <dbReference type="PROSITE" id="PS51819"/>
    </source>
</evidence>
<reference evidence="2" key="2">
    <citation type="submission" date="2021-04" db="EMBL/GenBank/DDBJ databases">
        <authorList>
            <person name="Dong X."/>
        </authorList>
    </citation>
    <scope>NUCLEOTIDE SEQUENCE</scope>
    <source>
        <strain evidence="2">ZWT</strain>
    </source>
</reference>
<dbReference type="RefSeq" id="WP_250858005.1">
    <property type="nucleotide sequence ID" value="NZ_JAGSOJ010000001.1"/>
</dbReference>
<sequence>MEFIGICLVTSNVCALTEFYTKILCVEAEGNDVHAELKTDGGNIAIFSVEGMENMAPNSMCGAGYGGFTISFKVKDVDLEYERLKALGVEFVMLPKTHPWGARSFWFRDIDGNIVNFVSMVKKN</sequence>
<dbReference type="InterPro" id="IPR037523">
    <property type="entry name" value="VOC_core"/>
</dbReference>
<dbReference type="InterPro" id="IPR029068">
    <property type="entry name" value="Glyas_Bleomycin-R_OHBP_Dase"/>
</dbReference>
<dbReference type="EMBL" id="JAGSOJ010000001">
    <property type="protein sequence ID" value="MCM1989119.1"/>
    <property type="molecule type" value="Genomic_DNA"/>
</dbReference>
<accession>A0A9J6NX82</accession>